<feature type="compositionally biased region" description="Polar residues" evidence="10">
    <location>
        <begin position="309"/>
        <end position="342"/>
    </location>
</feature>
<evidence type="ECO:0000256" key="7">
    <source>
        <dbReference type="ARBA" id="ARBA00023065"/>
    </source>
</evidence>
<dbReference type="EMBL" id="KN847317">
    <property type="protein sequence ID" value="KIW59866.1"/>
    <property type="molecule type" value="Genomic_DNA"/>
</dbReference>
<evidence type="ECO:0000256" key="4">
    <source>
        <dbReference type="ARBA" id="ARBA00022692"/>
    </source>
</evidence>
<keyword evidence="3" id="KW-0050">Antiport</keyword>
<dbReference type="GeneID" id="25322040"/>
<dbReference type="AlphaFoldDB" id="A0A0D2C4P9"/>
<evidence type="ECO:0000313" key="13">
    <source>
        <dbReference type="EMBL" id="KIW59866.1"/>
    </source>
</evidence>
<evidence type="ECO:0000256" key="1">
    <source>
        <dbReference type="ARBA" id="ARBA00004141"/>
    </source>
</evidence>
<evidence type="ECO:0000256" key="3">
    <source>
        <dbReference type="ARBA" id="ARBA00022449"/>
    </source>
</evidence>
<keyword evidence="9" id="KW-0739">Sodium transport</keyword>
<feature type="region of interest" description="Disordered" evidence="10">
    <location>
        <begin position="289"/>
        <end position="379"/>
    </location>
</feature>
<keyword evidence="4 11" id="KW-0812">Transmembrane</keyword>
<feature type="transmembrane region" description="Helical" evidence="11">
    <location>
        <begin position="95"/>
        <end position="119"/>
    </location>
</feature>
<keyword evidence="14" id="KW-1185">Reference proteome</keyword>
<evidence type="ECO:0000256" key="11">
    <source>
        <dbReference type="SAM" id="Phobius"/>
    </source>
</evidence>
<feature type="transmembrane region" description="Helical" evidence="11">
    <location>
        <begin position="236"/>
        <end position="254"/>
    </location>
</feature>
<evidence type="ECO:0000256" key="9">
    <source>
        <dbReference type="ARBA" id="ARBA00023201"/>
    </source>
</evidence>
<evidence type="ECO:0000256" key="5">
    <source>
        <dbReference type="ARBA" id="ARBA00022989"/>
    </source>
</evidence>
<dbReference type="GO" id="GO:0006814">
    <property type="term" value="P:sodium ion transport"/>
    <property type="evidence" value="ECO:0007669"/>
    <property type="project" value="UniProtKB-KW"/>
</dbReference>
<keyword evidence="7" id="KW-0406">Ion transport</keyword>
<protein>
    <recommendedName>
        <fullName evidence="12">Cation/H+ exchanger transmembrane domain-containing protein</fullName>
    </recommendedName>
</protein>
<feature type="region of interest" description="Disordered" evidence="10">
    <location>
        <begin position="452"/>
        <end position="474"/>
    </location>
</feature>
<dbReference type="PANTHER" id="PTHR43562">
    <property type="entry name" value="NAPA-TYPE SODIUM/HYDROGEN ANTIPORTER"/>
    <property type="match status" value="1"/>
</dbReference>
<evidence type="ECO:0000259" key="12">
    <source>
        <dbReference type="Pfam" id="PF00999"/>
    </source>
</evidence>
<dbReference type="GO" id="GO:0016020">
    <property type="term" value="C:membrane"/>
    <property type="evidence" value="ECO:0007669"/>
    <property type="project" value="UniProtKB-SubCell"/>
</dbReference>
<dbReference type="RefSeq" id="XP_013320450.1">
    <property type="nucleotide sequence ID" value="XM_013464996.1"/>
</dbReference>
<evidence type="ECO:0000313" key="14">
    <source>
        <dbReference type="Proteomes" id="UP000054342"/>
    </source>
</evidence>
<feature type="transmembrane region" description="Helical" evidence="11">
    <location>
        <begin position="193"/>
        <end position="215"/>
    </location>
</feature>
<dbReference type="PANTHER" id="PTHR43562:SF3">
    <property type="entry name" value="SODIUM ION_PROTON EXCHANGER (EUROFUNG)"/>
    <property type="match status" value="1"/>
</dbReference>
<sequence>MAKSAIRYEEPAIDTILVQSSFLLLSNIVNSVLDNVFYCGLVGQVLLGMAWGTPGAKLLSHAFEESATQLGYLGLIAIVFEGGLATSIKSVKTNLFLSVCVAATGILLPIAFSFSLLAVAHATHLQAFAAGAALCSTSLGTTFSLLKTTNLTTSRLGTVLTSAAMLDDVIGLIMVQVIANLGSGSDNFEASTLLRPIFVSLGFAVCLPALCKFMIRPILRHSRNSTLHLPKSLRKASGAFSLYFLLSTALLVGLVSAASYAGTSALFAAYIAGATLSWMDGEILSANGTRTVHSDPQRSTSEKGRPCQTADSDSSSPDCNAEPSSQKCDADAQSSNNGSSPQLRPAKASRLPTPPPEPENSAGESDVPEHAPKATDNERRSMRMYNQYYGPVVERILRPLFFASIGFSIPITKMFRGSIVWRGIVYTILMAVGKLCCGLWLVRFTNIGSGTKSPTISSDRKRCEGKKRQTRSFPRPKSLYPASILGCAMVARGEIGFLISAVAASNGIFSANGNGNQSTSDIYLVVTWAILLCQRQW</sequence>
<dbReference type="Gene3D" id="1.20.1530.20">
    <property type="match status" value="2"/>
</dbReference>
<feature type="transmembrane region" description="Helical" evidence="11">
    <location>
        <begin position="158"/>
        <end position="181"/>
    </location>
</feature>
<feature type="compositionally biased region" description="Basic and acidic residues" evidence="10">
    <location>
        <begin position="367"/>
        <end position="379"/>
    </location>
</feature>
<dbReference type="HOGENOM" id="CLU_024407_1_0_1"/>
<evidence type="ECO:0000256" key="6">
    <source>
        <dbReference type="ARBA" id="ARBA00023053"/>
    </source>
</evidence>
<keyword evidence="6" id="KW-0915">Sodium</keyword>
<dbReference type="InterPro" id="IPR038770">
    <property type="entry name" value="Na+/solute_symporter_sf"/>
</dbReference>
<keyword evidence="5 11" id="KW-1133">Transmembrane helix</keyword>
<organism evidence="13 14">
    <name type="scientific">Exophiala xenobiotica</name>
    <dbReference type="NCBI Taxonomy" id="348802"/>
    <lineage>
        <taxon>Eukaryota</taxon>
        <taxon>Fungi</taxon>
        <taxon>Dikarya</taxon>
        <taxon>Ascomycota</taxon>
        <taxon>Pezizomycotina</taxon>
        <taxon>Eurotiomycetes</taxon>
        <taxon>Chaetothyriomycetidae</taxon>
        <taxon>Chaetothyriales</taxon>
        <taxon>Herpotrichiellaceae</taxon>
        <taxon>Exophiala</taxon>
    </lineage>
</organism>
<gene>
    <name evidence="13" type="ORF">PV05_00132</name>
</gene>
<evidence type="ECO:0000256" key="2">
    <source>
        <dbReference type="ARBA" id="ARBA00022448"/>
    </source>
</evidence>
<feature type="transmembrane region" description="Helical" evidence="11">
    <location>
        <begin position="423"/>
        <end position="442"/>
    </location>
</feature>
<feature type="transmembrane region" description="Helical" evidence="11">
    <location>
        <begin position="125"/>
        <end position="146"/>
    </location>
</feature>
<accession>A0A0D2C4P9</accession>
<dbReference type="Proteomes" id="UP000054342">
    <property type="component" value="Unassembled WGS sequence"/>
</dbReference>
<feature type="transmembrane region" description="Helical" evidence="11">
    <location>
        <begin position="32"/>
        <end position="51"/>
    </location>
</feature>
<proteinExistence type="predicted"/>
<feature type="domain" description="Cation/H+ exchanger transmembrane" evidence="12">
    <location>
        <begin position="41"/>
        <end position="279"/>
    </location>
</feature>
<reference evidence="13 14" key="1">
    <citation type="submission" date="2015-01" db="EMBL/GenBank/DDBJ databases">
        <title>The Genome Sequence of Exophiala xenobiotica CBS118157.</title>
        <authorList>
            <consortium name="The Broad Institute Genomics Platform"/>
            <person name="Cuomo C."/>
            <person name="de Hoog S."/>
            <person name="Gorbushina A."/>
            <person name="Stielow B."/>
            <person name="Teixiera M."/>
            <person name="Abouelleil A."/>
            <person name="Chapman S.B."/>
            <person name="Priest M."/>
            <person name="Young S.K."/>
            <person name="Wortman J."/>
            <person name="Nusbaum C."/>
            <person name="Birren B."/>
        </authorList>
    </citation>
    <scope>NUCLEOTIDE SEQUENCE [LARGE SCALE GENOMIC DNA]</scope>
    <source>
        <strain evidence="13 14">CBS 118157</strain>
    </source>
</reference>
<evidence type="ECO:0000256" key="10">
    <source>
        <dbReference type="SAM" id="MobiDB-lite"/>
    </source>
</evidence>
<name>A0A0D2C4P9_9EURO</name>
<keyword evidence="8 11" id="KW-0472">Membrane</keyword>
<evidence type="ECO:0000256" key="8">
    <source>
        <dbReference type="ARBA" id="ARBA00023136"/>
    </source>
</evidence>
<dbReference type="OrthoDB" id="1288932at2759"/>
<feature type="transmembrane region" description="Helical" evidence="11">
    <location>
        <begin position="71"/>
        <end position="88"/>
    </location>
</feature>
<dbReference type="GO" id="GO:0015297">
    <property type="term" value="F:antiporter activity"/>
    <property type="evidence" value="ECO:0007669"/>
    <property type="project" value="UniProtKB-KW"/>
</dbReference>
<comment type="subcellular location">
    <subcellularLocation>
        <location evidence="1">Membrane</location>
        <topology evidence="1">Multi-pass membrane protein</topology>
    </subcellularLocation>
</comment>
<feature type="compositionally biased region" description="Basic and acidic residues" evidence="10">
    <location>
        <begin position="292"/>
        <end position="305"/>
    </location>
</feature>
<dbReference type="Pfam" id="PF00999">
    <property type="entry name" value="Na_H_Exchanger"/>
    <property type="match status" value="1"/>
</dbReference>
<dbReference type="GO" id="GO:1902600">
    <property type="term" value="P:proton transmembrane transport"/>
    <property type="evidence" value="ECO:0007669"/>
    <property type="project" value="InterPro"/>
</dbReference>
<dbReference type="InterPro" id="IPR006153">
    <property type="entry name" value="Cation/H_exchanger_TM"/>
</dbReference>
<keyword evidence="2" id="KW-0813">Transport</keyword>